<name>A0AA48HSL5_9ALTE</name>
<proteinExistence type="predicted"/>
<dbReference type="RefSeq" id="WP_338294061.1">
    <property type="nucleotide sequence ID" value="NZ_AP027272.1"/>
</dbReference>
<protein>
    <submittedName>
        <fullName evidence="1">Uncharacterized protein</fullName>
    </submittedName>
</protein>
<gene>
    <name evidence="1" type="ORF">MACH26_34830</name>
</gene>
<dbReference type="KEGG" id="pmaw:MACH26_34830"/>
<evidence type="ECO:0000313" key="2">
    <source>
        <dbReference type="Proteomes" id="UP001333710"/>
    </source>
</evidence>
<dbReference type="EMBL" id="AP027272">
    <property type="protein sequence ID" value="BDX07962.1"/>
    <property type="molecule type" value="Genomic_DNA"/>
</dbReference>
<keyword evidence="2" id="KW-1185">Reference proteome</keyword>
<reference evidence="1" key="1">
    <citation type="submission" date="2023-01" db="EMBL/GenBank/DDBJ databases">
        <title>Complete genome sequence of Planctobacterium marinum strain Dej080120_11.</title>
        <authorList>
            <person name="Ueki S."/>
            <person name="Maruyama F."/>
        </authorList>
    </citation>
    <scope>NUCLEOTIDE SEQUENCE</scope>
    <source>
        <strain evidence="1">Dej080120_11</strain>
    </source>
</reference>
<sequence length="177" mass="19717">MSNKDFEQTLQDKIQSLPTEMQPEKDLWQGIDIALTSAEKVAAKNDNDATTGQVISLSQWFPAKPMALAASLVLVALIGWNGLQKTSSNEVSSSLVARMMEQHDEQKSVLLASMSESPELTDNWQAQLQELEQAATAIEAALENEPNNITLLKMLQQVHQQQLELIERVHAPVWQQI</sequence>
<evidence type="ECO:0000313" key="1">
    <source>
        <dbReference type="EMBL" id="BDX07962.1"/>
    </source>
</evidence>
<dbReference type="AlphaFoldDB" id="A0AA48HSL5"/>
<organism evidence="1 2">
    <name type="scientific">Planctobacterium marinum</name>
    <dbReference type="NCBI Taxonomy" id="1631968"/>
    <lineage>
        <taxon>Bacteria</taxon>
        <taxon>Pseudomonadati</taxon>
        <taxon>Pseudomonadota</taxon>
        <taxon>Gammaproteobacteria</taxon>
        <taxon>Alteromonadales</taxon>
        <taxon>Alteromonadaceae</taxon>
        <taxon>Planctobacterium</taxon>
    </lineage>
</organism>
<dbReference type="Proteomes" id="UP001333710">
    <property type="component" value="Chromosome"/>
</dbReference>
<accession>A0AA48HSL5</accession>